<dbReference type="Proteomes" id="UP000249799">
    <property type="component" value="Chromosome"/>
</dbReference>
<dbReference type="OrthoDB" id="9788733at2"/>
<dbReference type="Gene3D" id="2.40.160.10">
    <property type="entry name" value="Porin"/>
    <property type="match status" value="1"/>
</dbReference>
<gene>
    <name evidence="1" type="ORF">DN745_15485</name>
</gene>
<evidence type="ECO:0000313" key="2">
    <source>
        <dbReference type="Proteomes" id="UP000249799"/>
    </source>
</evidence>
<name>A0A2Z4FNT6_9DELT</name>
<protein>
    <submittedName>
        <fullName evidence="1">Zinc-regulated TonB-dependent outer membrane receptor</fullName>
    </submittedName>
</protein>
<dbReference type="AlphaFoldDB" id="A0A2Z4FNT6"/>
<organism evidence="1 2">
    <name type="scientific">Bradymonas sediminis</name>
    <dbReference type="NCBI Taxonomy" id="1548548"/>
    <lineage>
        <taxon>Bacteria</taxon>
        <taxon>Deltaproteobacteria</taxon>
        <taxon>Bradymonadales</taxon>
        <taxon>Bradymonadaceae</taxon>
        <taxon>Bradymonas</taxon>
    </lineage>
</organism>
<proteinExistence type="predicted"/>
<evidence type="ECO:0000313" key="1">
    <source>
        <dbReference type="EMBL" id="AWV90649.1"/>
    </source>
</evidence>
<accession>A0A2Z4FNT6</accession>
<keyword evidence="1" id="KW-0675">Receptor</keyword>
<dbReference type="KEGG" id="bsed:DN745_15485"/>
<reference evidence="1 2" key="1">
    <citation type="submission" date="2018-06" db="EMBL/GenBank/DDBJ databases">
        <title>Lujinxingia sediminis gen. nov. sp. nov., a new facultative anaerobic member of the class Deltaproteobacteria, and proposal of Lujinxingaceae fam. nov.</title>
        <authorList>
            <person name="Guo L.-Y."/>
            <person name="Li C.-M."/>
            <person name="Wang S."/>
            <person name="Du Z.-J."/>
        </authorList>
    </citation>
    <scope>NUCLEOTIDE SEQUENCE [LARGE SCALE GENOMIC DNA]</scope>
    <source>
        <strain evidence="1 2">FA350</strain>
    </source>
</reference>
<dbReference type="EMBL" id="CP030032">
    <property type="protein sequence ID" value="AWV90649.1"/>
    <property type="molecule type" value="Genomic_DNA"/>
</dbReference>
<dbReference type="InterPro" id="IPR023614">
    <property type="entry name" value="Porin_dom_sf"/>
</dbReference>
<sequence>MNMHRSFALAICCALCLVAPNNLFAQSTPSSTEDDTEAAQELSLEAELEALEAEVYDTPAPADSALALPSGAPTAASVGAAALQSMNPDISFILSLAGAWFSDEPDMRGGHDPSNFGFNLQGLELAVGSDVGPYFRFDSALVFYQGGVEMEEAYASTLALPAQFQARAGQFKTRFGRLNSTHLHQWNFVTQSLVSAKFLGGEGLRGLGAEVSRLALWVPGTFRWYLAAQNISSGATGRSFAPSSSDIETFSDLTVTARAEEFVELSSNWDLLFGLSYANGVNKTGRDNRTEIYGADTYLKWRPRTEGGRSQVGWQTEFMLRRRQLPGTVLQDFGVSSWVQWTINQRWATAVRGEYISAVDSDPLDPEWNEDRRRAEAQVSFAPSHFSRLRLQYGLDHMPYRAGTSDDEWVQMVLLQAEFSVGAHGAHSY</sequence>
<keyword evidence="2" id="KW-1185">Reference proteome</keyword>